<name>A0A218MLI2_9VIRU</name>
<reference evidence="1" key="1">
    <citation type="submission" date="2016-10" db="EMBL/GenBank/DDBJ databases">
        <authorList>
            <person name="Varghese N."/>
        </authorList>
    </citation>
    <scope>NUCLEOTIDE SEQUENCE</scope>
</reference>
<reference evidence="1" key="2">
    <citation type="journal article" date="2017" name="Nat. Commun.">
        <title>Single-virus genomics reveals hidden cosmopolitan and abundant viruses.</title>
        <authorList>
            <person name="Martinez-Hernandez F."/>
            <person name="Fornas O."/>
            <person name="Lluesma Gomez M."/>
            <person name="Bolduc B."/>
            <person name="de la Cruz Pena M.J."/>
            <person name="Martinez J.M."/>
            <person name="Anton J."/>
            <person name="Gasol J.M."/>
            <person name="Rosselli R."/>
            <person name="Rodriguez-Valera F."/>
            <person name="Sullivan M.B."/>
            <person name="Acinas S.G."/>
            <person name="Martinez-Garcia M."/>
        </authorList>
    </citation>
    <scope>NUCLEOTIDE SEQUENCE</scope>
</reference>
<proteinExistence type="predicted"/>
<evidence type="ECO:0008006" key="2">
    <source>
        <dbReference type="Google" id="ProtNLM"/>
    </source>
</evidence>
<evidence type="ECO:0000313" key="1">
    <source>
        <dbReference type="EMBL" id="ASF00134.1"/>
    </source>
</evidence>
<organism evidence="1">
    <name type="scientific">uncultured virus</name>
    <dbReference type="NCBI Taxonomy" id="340016"/>
    <lineage>
        <taxon>Viruses</taxon>
        <taxon>environmental samples</taxon>
    </lineage>
</organism>
<accession>A0A218MLI2</accession>
<protein>
    <recommendedName>
        <fullName evidence="2">Tail assembly chaperone</fullName>
    </recommendedName>
</protein>
<sequence>MELKSLLVDSKTTWVEFPGLNGFEVELANLSRKELTNLRKKCTINKFNRKTRQFEDELNDEKFVIEFTRATVKNWKGLKLEFLQDLLLVDLKDQDPSAQMEFTEANAQVLVENSTEFDNWLNEVVFDLENFRSEEQGKTKKEA</sequence>
<dbReference type="EMBL" id="KY052815">
    <property type="protein sequence ID" value="ASF00134.1"/>
    <property type="molecule type" value="Genomic_DNA"/>
</dbReference>